<proteinExistence type="predicted"/>
<feature type="chain" id="PRO_5040498055" description="Tyrosinase copper-binding domain-containing protein" evidence="3">
    <location>
        <begin position="23"/>
        <end position="410"/>
    </location>
</feature>
<dbReference type="EMBL" id="JAATWM020000011">
    <property type="protein sequence ID" value="KAF9878298.1"/>
    <property type="molecule type" value="Genomic_DNA"/>
</dbReference>
<feature type="signal peptide" evidence="3">
    <location>
        <begin position="1"/>
        <end position="22"/>
    </location>
</feature>
<dbReference type="Pfam" id="PF00264">
    <property type="entry name" value="Tyrosinase"/>
    <property type="match status" value="1"/>
</dbReference>
<dbReference type="OrthoDB" id="6132182at2759"/>
<reference evidence="5" key="1">
    <citation type="submission" date="2020-03" db="EMBL/GenBank/DDBJ databases">
        <authorList>
            <person name="He L."/>
        </authorList>
    </citation>
    <scope>NUCLEOTIDE SEQUENCE</scope>
    <source>
        <strain evidence="5">CkLH20</strain>
    </source>
</reference>
<organism evidence="5 6">
    <name type="scientific">Colletotrichum karsti</name>
    <dbReference type="NCBI Taxonomy" id="1095194"/>
    <lineage>
        <taxon>Eukaryota</taxon>
        <taxon>Fungi</taxon>
        <taxon>Dikarya</taxon>
        <taxon>Ascomycota</taxon>
        <taxon>Pezizomycotina</taxon>
        <taxon>Sordariomycetes</taxon>
        <taxon>Hypocreomycetidae</taxon>
        <taxon>Glomerellales</taxon>
        <taxon>Glomerellaceae</taxon>
        <taxon>Colletotrichum</taxon>
        <taxon>Colletotrichum boninense species complex</taxon>
    </lineage>
</organism>
<gene>
    <name evidence="5" type="ORF">CkaCkLH20_04336</name>
</gene>
<dbReference type="InterPro" id="IPR008922">
    <property type="entry name" value="Di-copper_centre_dom_sf"/>
</dbReference>
<keyword evidence="2" id="KW-0560">Oxidoreductase</keyword>
<dbReference type="PRINTS" id="PR00092">
    <property type="entry name" value="TYROSINASE"/>
</dbReference>
<dbReference type="Proteomes" id="UP000781932">
    <property type="component" value="Unassembled WGS sequence"/>
</dbReference>
<comment type="caution">
    <text evidence="5">The sequence shown here is derived from an EMBL/GenBank/DDBJ whole genome shotgun (WGS) entry which is preliminary data.</text>
</comment>
<name>A0A9P6I8G8_9PEZI</name>
<reference evidence="5" key="2">
    <citation type="submission" date="2020-11" db="EMBL/GenBank/DDBJ databases">
        <title>Whole genome sequencing of Colletotrichum sp.</title>
        <authorList>
            <person name="Li H."/>
        </authorList>
    </citation>
    <scope>NUCLEOTIDE SEQUENCE</scope>
    <source>
        <strain evidence="5">CkLH20</strain>
    </source>
</reference>
<evidence type="ECO:0000313" key="6">
    <source>
        <dbReference type="Proteomes" id="UP000781932"/>
    </source>
</evidence>
<evidence type="ECO:0000259" key="4">
    <source>
        <dbReference type="Pfam" id="PF00264"/>
    </source>
</evidence>
<evidence type="ECO:0000256" key="1">
    <source>
        <dbReference type="ARBA" id="ARBA00022723"/>
    </source>
</evidence>
<dbReference type="GeneID" id="62160129"/>
<dbReference type="PANTHER" id="PTHR11474">
    <property type="entry name" value="TYROSINASE FAMILY MEMBER"/>
    <property type="match status" value="1"/>
</dbReference>
<dbReference type="GO" id="GO:0016491">
    <property type="term" value="F:oxidoreductase activity"/>
    <property type="evidence" value="ECO:0007669"/>
    <property type="project" value="UniProtKB-KW"/>
</dbReference>
<dbReference type="RefSeq" id="XP_038747759.1">
    <property type="nucleotide sequence ID" value="XM_038887055.1"/>
</dbReference>
<sequence>MQFKPSSMRLAVLLGLAQYIHSTPLHAHSQRQTFDLTTATLEDIASHALGVATSRLSSGSSTCTSENVRVRKSFESLTDDEKIAYTGALNCLMTTPARTPSDLVPGAKSRYDDFVATHINQTEVIHLNAAFLGWHRWYIWEMESALRDECGYTGPFPYWDWVKTEQEGFANSAMFDGSETSMSGNGLQVNYTTEPEIVLYPNTTGEIRIPGGPGGGCVTEGPFANMTVNLGPVQLSTPDGGTAVSPSGDNFAYNPRCLKRALNDYALHRYVNTTSLLSLLRNTSDVWWFEDLFSGTQGVPEMGAHAGGHFAFGGDPGMDFYVSPGEPAFFVHHTNVDRVWWMWQMLDPDVRGANVETAVNGPITMWDVFEPHGNGTISTMQNLGYVKEGAEVPLGELMSTTEGLFCYVYE</sequence>
<dbReference type="SUPFAM" id="SSF48056">
    <property type="entry name" value="Di-copper centre-containing domain"/>
    <property type="match status" value="1"/>
</dbReference>
<keyword evidence="1" id="KW-0479">Metal-binding</keyword>
<dbReference type="InterPro" id="IPR002227">
    <property type="entry name" value="Tyrosinase_Cu-bd"/>
</dbReference>
<dbReference type="Gene3D" id="1.10.1280.10">
    <property type="entry name" value="Di-copper center containing domain from catechol oxidase"/>
    <property type="match status" value="1"/>
</dbReference>
<evidence type="ECO:0000256" key="3">
    <source>
        <dbReference type="SAM" id="SignalP"/>
    </source>
</evidence>
<feature type="domain" description="Tyrosinase copper-binding" evidence="4">
    <location>
        <begin position="108"/>
        <end position="345"/>
    </location>
</feature>
<evidence type="ECO:0000313" key="5">
    <source>
        <dbReference type="EMBL" id="KAF9878298.1"/>
    </source>
</evidence>
<keyword evidence="6" id="KW-1185">Reference proteome</keyword>
<keyword evidence="3" id="KW-0732">Signal</keyword>
<dbReference type="GO" id="GO:0046872">
    <property type="term" value="F:metal ion binding"/>
    <property type="evidence" value="ECO:0007669"/>
    <property type="project" value="UniProtKB-KW"/>
</dbReference>
<accession>A0A9P6I8G8</accession>
<dbReference type="PANTHER" id="PTHR11474:SF125">
    <property type="entry name" value="N-ACETYL-6-HYDROXYTRYPTOPHAN OXIDASE IVOB-RELATED"/>
    <property type="match status" value="1"/>
</dbReference>
<evidence type="ECO:0000256" key="2">
    <source>
        <dbReference type="ARBA" id="ARBA00023002"/>
    </source>
</evidence>
<protein>
    <recommendedName>
        <fullName evidence="4">Tyrosinase copper-binding domain-containing protein</fullName>
    </recommendedName>
</protein>
<dbReference type="InterPro" id="IPR050316">
    <property type="entry name" value="Tyrosinase/Hemocyanin"/>
</dbReference>
<dbReference type="AlphaFoldDB" id="A0A9P6I8G8"/>